<sequence>MHNLILNVKRFLVLTTGAFVVFSCSDDADEGNDFDNEGKVTSTELKTILETESVTGATDQLVSELYGSSGKSGKTGKTDEGCYTVSYSETGYTLSFDDCTIEDGGEQLSGSMTVVYGGDDDEYAFSVTYDELRVGKSYVDGTRKFKIYSEEESQSVSWIVDSDLMVTLEDGTEVDEEGTKTMSIVFNDDFSESVLTVDGKWVLKIDGNTYSVDITELLEAQFGCDYIGKGVMALTKNGLEVDVDFGDGDCDAIATVIYPDGTEEEVSLED</sequence>
<organism evidence="1 2">
    <name type="scientific">Pseudozobellia thermophila</name>
    <dbReference type="NCBI Taxonomy" id="192903"/>
    <lineage>
        <taxon>Bacteria</taxon>
        <taxon>Pseudomonadati</taxon>
        <taxon>Bacteroidota</taxon>
        <taxon>Flavobacteriia</taxon>
        <taxon>Flavobacteriales</taxon>
        <taxon>Flavobacteriaceae</taxon>
        <taxon>Pseudozobellia</taxon>
    </lineage>
</organism>
<reference evidence="2" key="1">
    <citation type="submission" date="2016-11" db="EMBL/GenBank/DDBJ databases">
        <authorList>
            <person name="Varghese N."/>
            <person name="Submissions S."/>
        </authorList>
    </citation>
    <scope>NUCLEOTIDE SEQUENCE [LARGE SCALE GENOMIC DNA]</scope>
    <source>
        <strain evidence="2">DSM 19858</strain>
    </source>
</reference>
<protein>
    <recommendedName>
        <fullName evidence="3">EF-hand domain-containing protein</fullName>
    </recommendedName>
</protein>
<accession>A0A1M6EP93</accession>
<dbReference type="EMBL" id="FQYU01000002">
    <property type="protein sequence ID" value="SHI87305.1"/>
    <property type="molecule type" value="Genomic_DNA"/>
</dbReference>
<dbReference type="OrthoDB" id="1114031at2"/>
<evidence type="ECO:0008006" key="3">
    <source>
        <dbReference type="Google" id="ProtNLM"/>
    </source>
</evidence>
<name>A0A1M6EP93_9FLAO</name>
<gene>
    <name evidence="1" type="ORF">SAMN04488513_102131</name>
</gene>
<dbReference type="Proteomes" id="UP000184543">
    <property type="component" value="Unassembled WGS sequence"/>
</dbReference>
<evidence type="ECO:0000313" key="2">
    <source>
        <dbReference type="Proteomes" id="UP000184543"/>
    </source>
</evidence>
<dbReference type="InterPro" id="IPR018247">
    <property type="entry name" value="EF_Hand_1_Ca_BS"/>
</dbReference>
<dbReference type="PROSITE" id="PS00018">
    <property type="entry name" value="EF_HAND_1"/>
    <property type="match status" value="1"/>
</dbReference>
<evidence type="ECO:0000313" key="1">
    <source>
        <dbReference type="EMBL" id="SHI87305.1"/>
    </source>
</evidence>
<proteinExistence type="predicted"/>
<dbReference type="RefSeq" id="WP_072990286.1">
    <property type="nucleotide sequence ID" value="NZ_FQYU01000002.1"/>
</dbReference>
<dbReference type="AlphaFoldDB" id="A0A1M6EP93"/>
<keyword evidence="2" id="KW-1185">Reference proteome</keyword>